<sequence>MKSEIKLRELVLEDKIAITNMLNNKNIWNNLRDYIPYPYKNNDAKVFITSAKTKTPVENFGIEYNGELCGIVSVEPQNDVYRLNGEIGYWIGEQYWGQGIGTKAIELMTDYAFNILKLKRIYAGVFGFNTASMAVLEKNGYKKEAILKSKIIKNETIFDEHLYAKLMTEDK</sequence>
<dbReference type="InterPro" id="IPR000182">
    <property type="entry name" value="GNAT_dom"/>
</dbReference>
<dbReference type="EMBL" id="BAABJH010000001">
    <property type="protein sequence ID" value="GAA4882625.1"/>
    <property type="molecule type" value="Genomic_DNA"/>
</dbReference>
<dbReference type="PANTHER" id="PTHR43328:SF1">
    <property type="entry name" value="N-ACETYLTRANSFERASE DOMAIN-CONTAINING PROTEIN"/>
    <property type="match status" value="1"/>
</dbReference>
<feature type="domain" description="N-acetyltransferase" evidence="1">
    <location>
        <begin position="5"/>
        <end position="169"/>
    </location>
</feature>
<dbReference type="PANTHER" id="PTHR43328">
    <property type="entry name" value="ACETYLTRANSFERASE-RELATED"/>
    <property type="match status" value="1"/>
</dbReference>
<keyword evidence="3" id="KW-1185">Reference proteome</keyword>
<organism evidence="2 3">
    <name type="scientific">Flaviramulus aquimarinus</name>
    <dbReference type="NCBI Taxonomy" id="1170456"/>
    <lineage>
        <taxon>Bacteria</taxon>
        <taxon>Pseudomonadati</taxon>
        <taxon>Bacteroidota</taxon>
        <taxon>Flavobacteriia</taxon>
        <taxon>Flavobacteriales</taxon>
        <taxon>Flavobacteriaceae</taxon>
        <taxon>Flaviramulus</taxon>
    </lineage>
</organism>
<evidence type="ECO:0000313" key="3">
    <source>
        <dbReference type="Proteomes" id="UP001500433"/>
    </source>
</evidence>
<evidence type="ECO:0000259" key="1">
    <source>
        <dbReference type="PROSITE" id="PS51186"/>
    </source>
</evidence>
<dbReference type="PROSITE" id="PS51186">
    <property type="entry name" value="GNAT"/>
    <property type="match status" value="1"/>
</dbReference>
<accession>A0ABP9EMU3</accession>
<name>A0ABP9EMU3_9FLAO</name>
<dbReference type="Proteomes" id="UP001500433">
    <property type="component" value="Unassembled WGS sequence"/>
</dbReference>
<gene>
    <name evidence="2" type="ORF">GCM10023311_00890</name>
</gene>
<comment type="caution">
    <text evidence="2">The sequence shown here is derived from an EMBL/GenBank/DDBJ whole genome shotgun (WGS) entry which is preliminary data.</text>
</comment>
<dbReference type="Pfam" id="PF13302">
    <property type="entry name" value="Acetyltransf_3"/>
    <property type="match status" value="1"/>
</dbReference>
<dbReference type="SUPFAM" id="SSF55729">
    <property type="entry name" value="Acyl-CoA N-acyltransferases (Nat)"/>
    <property type="match status" value="1"/>
</dbReference>
<dbReference type="Gene3D" id="3.40.630.30">
    <property type="match status" value="1"/>
</dbReference>
<dbReference type="InterPro" id="IPR016181">
    <property type="entry name" value="Acyl_CoA_acyltransferase"/>
</dbReference>
<dbReference type="RefSeq" id="WP_345271924.1">
    <property type="nucleotide sequence ID" value="NZ_BAABJH010000001.1"/>
</dbReference>
<reference evidence="3" key="1">
    <citation type="journal article" date="2019" name="Int. J. Syst. Evol. Microbiol.">
        <title>The Global Catalogue of Microorganisms (GCM) 10K type strain sequencing project: providing services to taxonomists for standard genome sequencing and annotation.</title>
        <authorList>
            <consortium name="The Broad Institute Genomics Platform"/>
            <consortium name="The Broad Institute Genome Sequencing Center for Infectious Disease"/>
            <person name="Wu L."/>
            <person name="Ma J."/>
        </authorList>
    </citation>
    <scope>NUCLEOTIDE SEQUENCE [LARGE SCALE GENOMIC DNA]</scope>
    <source>
        <strain evidence="3">JCM 18274</strain>
    </source>
</reference>
<protein>
    <submittedName>
        <fullName evidence="2">GNAT family N-acetyltransferase</fullName>
    </submittedName>
</protein>
<proteinExistence type="predicted"/>
<evidence type="ECO:0000313" key="2">
    <source>
        <dbReference type="EMBL" id="GAA4882625.1"/>
    </source>
</evidence>
<dbReference type="CDD" id="cd04301">
    <property type="entry name" value="NAT_SF"/>
    <property type="match status" value="1"/>
</dbReference>